<keyword evidence="3" id="KW-1185">Reference proteome</keyword>
<dbReference type="GO" id="GO:0003677">
    <property type="term" value="F:DNA binding"/>
    <property type="evidence" value="ECO:0007669"/>
    <property type="project" value="InterPro"/>
</dbReference>
<dbReference type="Pfam" id="PF12844">
    <property type="entry name" value="HTH_19"/>
    <property type="match status" value="1"/>
</dbReference>
<dbReference type="Gene3D" id="1.10.260.40">
    <property type="entry name" value="lambda repressor-like DNA-binding domains"/>
    <property type="match status" value="1"/>
</dbReference>
<sequence>MKSLGITLKEARDRNDLTLRQVDEATGISSAYLSQLENDKIKKPSANVLYKLATLYGEQLNNLLKAAGIIQTSNIINEDESEEMKWANRLAYYAKGLTPDEQEEIVNWIKFKVQNKKHD</sequence>
<dbReference type="PROSITE" id="PS50943">
    <property type="entry name" value="HTH_CROC1"/>
    <property type="match status" value="1"/>
</dbReference>
<reference evidence="2 3" key="1">
    <citation type="submission" date="2017-02" db="EMBL/GenBank/DDBJ databases">
        <authorList>
            <person name="Peterson S.W."/>
        </authorList>
    </citation>
    <scope>NUCLEOTIDE SEQUENCE [LARGE SCALE GENOMIC DNA]</scope>
    <source>
        <strain evidence="2 3">DSM 18108</strain>
    </source>
</reference>
<feature type="domain" description="HTH cro/C1-type" evidence="1">
    <location>
        <begin position="8"/>
        <end position="63"/>
    </location>
</feature>
<evidence type="ECO:0000313" key="3">
    <source>
        <dbReference type="Proteomes" id="UP000190166"/>
    </source>
</evidence>
<dbReference type="Proteomes" id="UP000190166">
    <property type="component" value="Unassembled WGS sequence"/>
</dbReference>
<name>A0A1T5NJ66_9BACT</name>
<gene>
    <name evidence="2" type="ORF">SAMN05660461_1842</name>
</gene>
<dbReference type="STRING" id="393003.SAMN05660461_1842"/>
<dbReference type="SUPFAM" id="SSF47413">
    <property type="entry name" value="lambda repressor-like DNA-binding domains"/>
    <property type="match status" value="1"/>
</dbReference>
<dbReference type="SMART" id="SM00530">
    <property type="entry name" value="HTH_XRE"/>
    <property type="match status" value="1"/>
</dbReference>
<accession>A0A1T5NJ66</accession>
<dbReference type="InterPro" id="IPR001387">
    <property type="entry name" value="Cro/C1-type_HTH"/>
</dbReference>
<proteinExistence type="predicted"/>
<evidence type="ECO:0000259" key="1">
    <source>
        <dbReference type="PROSITE" id="PS50943"/>
    </source>
</evidence>
<organism evidence="2 3">
    <name type="scientific">Chitinophaga ginsengisegetis</name>
    <dbReference type="NCBI Taxonomy" id="393003"/>
    <lineage>
        <taxon>Bacteria</taxon>
        <taxon>Pseudomonadati</taxon>
        <taxon>Bacteroidota</taxon>
        <taxon>Chitinophagia</taxon>
        <taxon>Chitinophagales</taxon>
        <taxon>Chitinophagaceae</taxon>
        <taxon>Chitinophaga</taxon>
    </lineage>
</organism>
<dbReference type="RefSeq" id="WP_079469076.1">
    <property type="nucleotide sequence ID" value="NZ_FUZZ01000001.1"/>
</dbReference>
<protein>
    <submittedName>
        <fullName evidence="2">Helix-turn-helix</fullName>
    </submittedName>
</protein>
<dbReference type="CDD" id="cd00093">
    <property type="entry name" value="HTH_XRE"/>
    <property type="match status" value="1"/>
</dbReference>
<dbReference type="InterPro" id="IPR010982">
    <property type="entry name" value="Lambda_DNA-bd_dom_sf"/>
</dbReference>
<dbReference type="AlphaFoldDB" id="A0A1T5NJ66"/>
<dbReference type="EMBL" id="FUZZ01000001">
    <property type="protein sequence ID" value="SKD00501.1"/>
    <property type="molecule type" value="Genomic_DNA"/>
</dbReference>
<evidence type="ECO:0000313" key="2">
    <source>
        <dbReference type="EMBL" id="SKD00501.1"/>
    </source>
</evidence>